<dbReference type="KEGG" id="pmad:BAY61_18520"/>
<dbReference type="EMBL" id="FMZE01000010">
    <property type="protein sequence ID" value="SDD62732.1"/>
    <property type="molecule type" value="Genomic_DNA"/>
</dbReference>
<protein>
    <submittedName>
        <fullName evidence="4">DNA-binding transcriptional regulator, AcrR family</fullName>
    </submittedName>
</protein>
<dbReference type="InterPro" id="IPR001647">
    <property type="entry name" value="HTH_TetR"/>
</dbReference>
<organism evidence="4 5">
    <name type="scientific">Prauserella marina</name>
    <dbReference type="NCBI Taxonomy" id="530584"/>
    <lineage>
        <taxon>Bacteria</taxon>
        <taxon>Bacillati</taxon>
        <taxon>Actinomycetota</taxon>
        <taxon>Actinomycetes</taxon>
        <taxon>Pseudonocardiales</taxon>
        <taxon>Pseudonocardiaceae</taxon>
        <taxon>Prauserella</taxon>
    </lineage>
</organism>
<keyword evidence="3" id="KW-0804">Transcription</keyword>
<dbReference type="InterPro" id="IPR050109">
    <property type="entry name" value="HTH-type_TetR-like_transc_reg"/>
</dbReference>
<dbReference type="Gene3D" id="1.10.357.10">
    <property type="entry name" value="Tetracycline Repressor, domain 2"/>
    <property type="match status" value="1"/>
</dbReference>
<dbReference type="InterPro" id="IPR036271">
    <property type="entry name" value="Tet_transcr_reg_TetR-rel_C_sf"/>
</dbReference>
<dbReference type="SUPFAM" id="SSF48498">
    <property type="entry name" value="Tetracyclin repressor-like, C-terminal domain"/>
    <property type="match status" value="1"/>
</dbReference>
<evidence type="ECO:0000256" key="1">
    <source>
        <dbReference type="ARBA" id="ARBA00023015"/>
    </source>
</evidence>
<keyword evidence="2 4" id="KW-0238">DNA-binding</keyword>
<dbReference type="STRING" id="530584.SAMN05421630_110263"/>
<dbReference type="AlphaFoldDB" id="A0A222VRV5"/>
<dbReference type="PANTHER" id="PTHR30055:SF234">
    <property type="entry name" value="HTH-TYPE TRANSCRIPTIONAL REGULATOR BETI"/>
    <property type="match status" value="1"/>
</dbReference>
<dbReference type="GO" id="GO:0000976">
    <property type="term" value="F:transcription cis-regulatory region binding"/>
    <property type="evidence" value="ECO:0007669"/>
    <property type="project" value="TreeGrafter"/>
</dbReference>
<keyword evidence="1" id="KW-0805">Transcription regulation</keyword>
<dbReference type="PROSITE" id="PS50977">
    <property type="entry name" value="HTH_TETR_2"/>
    <property type="match status" value="1"/>
</dbReference>
<evidence type="ECO:0000313" key="5">
    <source>
        <dbReference type="Proteomes" id="UP000199494"/>
    </source>
</evidence>
<evidence type="ECO:0000313" key="4">
    <source>
        <dbReference type="EMBL" id="SDD62732.1"/>
    </source>
</evidence>
<accession>A0A222VRV5</accession>
<proteinExistence type="predicted"/>
<dbReference type="Proteomes" id="UP000199494">
    <property type="component" value="Unassembled WGS sequence"/>
</dbReference>
<dbReference type="Pfam" id="PF00440">
    <property type="entry name" value="TetR_N"/>
    <property type="match status" value="1"/>
</dbReference>
<sequence>MRADARANRDGIVEAALELFRAQGNFDVSLRSIAARANVGVATLHRHFPDRESLITTAVEQLHEATLAIVEERIARWDDNPEAAWKGAIHRLVATGIAPLASSGSEFAVAEGRVDAFLRQMRERDLRPVERLLKKAAAQGFAPGDLDPHRFVAGLVALSRPLPELTMKLLPDQCEWMIDVHIAGLRALADR</sequence>
<reference evidence="4 5" key="1">
    <citation type="submission" date="2016-10" db="EMBL/GenBank/DDBJ databases">
        <authorList>
            <person name="de Groot N.N."/>
        </authorList>
    </citation>
    <scope>NUCLEOTIDE SEQUENCE [LARGE SCALE GENOMIC DNA]</scope>
    <source>
        <strain evidence="4 5">CGMCC 4.5506</strain>
    </source>
</reference>
<gene>
    <name evidence="4" type="ORF">SAMN05421630_110263</name>
</gene>
<evidence type="ECO:0000256" key="3">
    <source>
        <dbReference type="ARBA" id="ARBA00023163"/>
    </source>
</evidence>
<dbReference type="GO" id="GO:0003700">
    <property type="term" value="F:DNA-binding transcription factor activity"/>
    <property type="evidence" value="ECO:0007669"/>
    <property type="project" value="TreeGrafter"/>
</dbReference>
<dbReference type="PRINTS" id="PR00455">
    <property type="entry name" value="HTHTETR"/>
</dbReference>
<dbReference type="OrthoDB" id="3192968at2"/>
<dbReference type="InterPro" id="IPR009057">
    <property type="entry name" value="Homeodomain-like_sf"/>
</dbReference>
<name>A0A222VRV5_9PSEU</name>
<dbReference type="SUPFAM" id="SSF46689">
    <property type="entry name" value="Homeodomain-like"/>
    <property type="match status" value="1"/>
</dbReference>
<dbReference type="RefSeq" id="WP_091808908.1">
    <property type="nucleotide sequence ID" value="NZ_CP016353.1"/>
</dbReference>
<dbReference type="PANTHER" id="PTHR30055">
    <property type="entry name" value="HTH-TYPE TRANSCRIPTIONAL REGULATOR RUTR"/>
    <property type="match status" value="1"/>
</dbReference>
<keyword evidence="5" id="KW-1185">Reference proteome</keyword>
<evidence type="ECO:0000256" key="2">
    <source>
        <dbReference type="ARBA" id="ARBA00023125"/>
    </source>
</evidence>